<dbReference type="Gene3D" id="3.30.50.10">
    <property type="entry name" value="Erythroid Transcription Factor GATA-1, subunit A"/>
    <property type="match status" value="1"/>
</dbReference>
<feature type="region of interest" description="Disordered" evidence="10">
    <location>
        <begin position="146"/>
        <end position="196"/>
    </location>
</feature>
<dbReference type="GO" id="GO:0045944">
    <property type="term" value="P:positive regulation of transcription by RNA polymerase II"/>
    <property type="evidence" value="ECO:0007669"/>
    <property type="project" value="TreeGrafter"/>
</dbReference>
<dbReference type="Gene3D" id="1.10.565.10">
    <property type="entry name" value="Retinoid X Receptor"/>
    <property type="match status" value="1"/>
</dbReference>
<feature type="domain" description="NR LBD" evidence="12">
    <location>
        <begin position="200"/>
        <end position="467"/>
    </location>
</feature>
<reference evidence="13" key="1">
    <citation type="journal article" date="2021" name="Genome Biol. Evol.">
        <title>A High-Quality Reference Genome for a Parasitic Bivalve with Doubly Uniparental Inheritance (Bivalvia: Unionida).</title>
        <authorList>
            <person name="Smith C.H."/>
        </authorList>
    </citation>
    <scope>NUCLEOTIDE SEQUENCE</scope>
    <source>
        <strain evidence="13">CHS0354</strain>
    </source>
</reference>
<protein>
    <submittedName>
        <fullName evidence="13">Uncharacterized protein</fullName>
    </submittedName>
</protein>
<dbReference type="PROSITE" id="PS51843">
    <property type="entry name" value="NR_LBD"/>
    <property type="match status" value="1"/>
</dbReference>
<comment type="caution">
    <text evidence="13">The sequence shown here is derived from an EMBL/GenBank/DDBJ whole genome shotgun (WGS) entry which is preliminary data.</text>
</comment>
<evidence type="ECO:0000256" key="2">
    <source>
        <dbReference type="ARBA" id="ARBA00022771"/>
    </source>
</evidence>
<dbReference type="PRINTS" id="PR00047">
    <property type="entry name" value="STROIDFINGER"/>
</dbReference>
<dbReference type="PROSITE" id="PS00031">
    <property type="entry name" value="NUCLEAR_REC_DBD_1"/>
    <property type="match status" value="1"/>
</dbReference>
<evidence type="ECO:0000256" key="10">
    <source>
        <dbReference type="SAM" id="MobiDB-lite"/>
    </source>
</evidence>
<dbReference type="AlphaFoldDB" id="A0AAE0VMX3"/>
<dbReference type="CDD" id="cd06916">
    <property type="entry name" value="NR_DBD_like"/>
    <property type="match status" value="1"/>
</dbReference>
<dbReference type="GO" id="GO:0008270">
    <property type="term" value="F:zinc ion binding"/>
    <property type="evidence" value="ECO:0007669"/>
    <property type="project" value="UniProtKB-KW"/>
</dbReference>
<dbReference type="GO" id="GO:0009755">
    <property type="term" value="P:hormone-mediated signaling pathway"/>
    <property type="evidence" value="ECO:0007669"/>
    <property type="project" value="TreeGrafter"/>
</dbReference>
<dbReference type="InterPro" id="IPR035500">
    <property type="entry name" value="NHR-like_dom_sf"/>
</dbReference>
<dbReference type="PANTHER" id="PTHR24082">
    <property type="entry name" value="NUCLEAR HORMONE RECEPTOR"/>
    <property type="match status" value="1"/>
</dbReference>
<evidence type="ECO:0000256" key="8">
    <source>
        <dbReference type="ARBA" id="ARBA00023242"/>
    </source>
</evidence>
<keyword evidence="6 9" id="KW-0804">Transcription</keyword>
<keyword evidence="5 9" id="KW-0238">DNA-binding</keyword>
<keyword evidence="14" id="KW-1185">Reference proteome</keyword>
<keyword evidence="1 9" id="KW-0479">Metal-binding</keyword>
<sequence>MKKRRTMEAADSQESIEKPPPFLPPCKVCGAMATGLHFGVYTCEACKAFFRRAFLIDRKYKCTKDGDCTISSKRRGSCSACRLNKCLQLGMSKDAVRFGRYTVAQKTQTIIEVRKINGKEEILTPKPSKEGSTEQEIVMDIDKRLSQSKMEKSPSPNSSSFVSEPLPTVTSTKSEDILEPKRKIQKTSSSPVVSSSEEKELDDIVQKIIMAHERIYPWMRQFLNPEYMSERYLEVYEEYKLKNAVFGSLAPLPFEEYQRIYQQTGLDIDNRQEILQKTGNHIERGIQRYVSFIKCLPGVKEIPMTDLIKLIKAARYEFWFLGHYQKMDIKLGVIGAAGDLKLHLNDLQKLTSEDFLHAEMKLAESLKRLKLSVEEVALLRAIVFMSKDRCDLEHGEKVEQLQMKYVTCLEHTLQKFYDNPKQRLSALLDRLAPIRELTELTWKHSKTFVSDWDLDKKFPLWTELLSMDDQG</sequence>
<keyword evidence="3 9" id="KW-0862">Zinc</keyword>
<evidence type="ECO:0000256" key="3">
    <source>
        <dbReference type="ARBA" id="ARBA00022833"/>
    </source>
</evidence>
<feature type="compositionally biased region" description="Basic and acidic residues" evidence="10">
    <location>
        <begin position="173"/>
        <end position="182"/>
    </location>
</feature>
<dbReference type="Proteomes" id="UP001195483">
    <property type="component" value="Unassembled WGS sequence"/>
</dbReference>
<feature type="compositionally biased region" description="Low complexity" evidence="10">
    <location>
        <begin position="153"/>
        <end position="165"/>
    </location>
</feature>
<evidence type="ECO:0000256" key="6">
    <source>
        <dbReference type="ARBA" id="ARBA00023163"/>
    </source>
</evidence>
<dbReference type="InterPro" id="IPR000536">
    <property type="entry name" value="Nucl_hrmn_rcpt_lig-bd"/>
</dbReference>
<reference evidence="13" key="3">
    <citation type="submission" date="2023-05" db="EMBL/GenBank/DDBJ databases">
        <authorList>
            <person name="Smith C.H."/>
        </authorList>
    </citation>
    <scope>NUCLEOTIDE SEQUENCE</scope>
    <source>
        <strain evidence="13">CHS0354</strain>
        <tissue evidence="13">Mantle</tissue>
    </source>
</reference>
<evidence type="ECO:0000256" key="4">
    <source>
        <dbReference type="ARBA" id="ARBA00023015"/>
    </source>
</evidence>
<dbReference type="GO" id="GO:0005634">
    <property type="term" value="C:nucleus"/>
    <property type="evidence" value="ECO:0007669"/>
    <property type="project" value="UniProtKB-SubCell"/>
</dbReference>
<dbReference type="EMBL" id="JAEAOA010001385">
    <property type="protein sequence ID" value="KAK3583799.1"/>
    <property type="molecule type" value="Genomic_DNA"/>
</dbReference>
<name>A0AAE0VMX3_9BIVA</name>
<dbReference type="GO" id="GO:0000978">
    <property type="term" value="F:RNA polymerase II cis-regulatory region sequence-specific DNA binding"/>
    <property type="evidence" value="ECO:0007669"/>
    <property type="project" value="TreeGrafter"/>
</dbReference>
<dbReference type="SUPFAM" id="SSF57716">
    <property type="entry name" value="Glucocorticoid receptor-like (DNA-binding domain)"/>
    <property type="match status" value="1"/>
</dbReference>
<organism evidence="13 14">
    <name type="scientific">Potamilus streckersoni</name>
    <dbReference type="NCBI Taxonomy" id="2493646"/>
    <lineage>
        <taxon>Eukaryota</taxon>
        <taxon>Metazoa</taxon>
        <taxon>Spiralia</taxon>
        <taxon>Lophotrochozoa</taxon>
        <taxon>Mollusca</taxon>
        <taxon>Bivalvia</taxon>
        <taxon>Autobranchia</taxon>
        <taxon>Heteroconchia</taxon>
        <taxon>Palaeoheterodonta</taxon>
        <taxon>Unionida</taxon>
        <taxon>Unionoidea</taxon>
        <taxon>Unionidae</taxon>
        <taxon>Ambleminae</taxon>
        <taxon>Lampsilini</taxon>
        <taxon>Potamilus</taxon>
    </lineage>
</organism>
<comment type="similarity">
    <text evidence="9">Belongs to the nuclear hormone receptor family.</text>
</comment>
<dbReference type="PRINTS" id="PR00398">
    <property type="entry name" value="STRDHORMONER"/>
</dbReference>
<dbReference type="PANTHER" id="PTHR24082:SF473">
    <property type="entry name" value="ECDYSONE-INDUCED PROTEIN 75B, ISOFORM B"/>
    <property type="match status" value="1"/>
</dbReference>
<dbReference type="InterPro" id="IPR050234">
    <property type="entry name" value="Nuclear_hormone_rcpt_NR1"/>
</dbReference>
<dbReference type="Pfam" id="PF00104">
    <property type="entry name" value="Hormone_recep"/>
    <property type="match status" value="1"/>
</dbReference>
<dbReference type="SMART" id="SM00430">
    <property type="entry name" value="HOLI"/>
    <property type="match status" value="1"/>
</dbReference>
<evidence type="ECO:0000256" key="5">
    <source>
        <dbReference type="ARBA" id="ARBA00023125"/>
    </source>
</evidence>
<dbReference type="Pfam" id="PF00105">
    <property type="entry name" value="zf-C4"/>
    <property type="match status" value="1"/>
</dbReference>
<gene>
    <name evidence="13" type="ORF">CHS0354_022845</name>
</gene>
<dbReference type="GO" id="GO:0030154">
    <property type="term" value="P:cell differentiation"/>
    <property type="evidence" value="ECO:0007669"/>
    <property type="project" value="TreeGrafter"/>
</dbReference>
<proteinExistence type="inferred from homology"/>
<keyword evidence="2 9" id="KW-0863">Zinc-finger</keyword>
<accession>A0AAE0VMX3</accession>
<evidence type="ECO:0000256" key="1">
    <source>
        <dbReference type="ARBA" id="ARBA00022723"/>
    </source>
</evidence>
<dbReference type="GO" id="GO:0004879">
    <property type="term" value="F:nuclear receptor activity"/>
    <property type="evidence" value="ECO:0007669"/>
    <property type="project" value="TreeGrafter"/>
</dbReference>
<dbReference type="SMART" id="SM00399">
    <property type="entry name" value="ZnF_C4"/>
    <property type="match status" value="1"/>
</dbReference>
<evidence type="ECO:0000256" key="7">
    <source>
        <dbReference type="ARBA" id="ARBA00023170"/>
    </source>
</evidence>
<evidence type="ECO:0000313" key="14">
    <source>
        <dbReference type="Proteomes" id="UP001195483"/>
    </source>
</evidence>
<evidence type="ECO:0000313" key="13">
    <source>
        <dbReference type="EMBL" id="KAK3583799.1"/>
    </source>
</evidence>
<keyword evidence="7 9" id="KW-0675">Receptor</keyword>
<dbReference type="PROSITE" id="PS51030">
    <property type="entry name" value="NUCLEAR_REC_DBD_2"/>
    <property type="match status" value="1"/>
</dbReference>
<dbReference type="InterPro" id="IPR001723">
    <property type="entry name" value="Nuclear_hrmn_rcpt"/>
</dbReference>
<feature type="domain" description="Nuclear receptor" evidence="11">
    <location>
        <begin position="23"/>
        <end position="98"/>
    </location>
</feature>
<keyword evidence="4 9" id="KW-0805">Transcription regulation</keyword>
<reference evidence="13" key="2">
    <citation type="journal article" date="2021" name="Genome Biol. Evol.">
        <title>Developing a high-quality reference genome for a parasitic bivalve with doubly uniparental inheritance (Bivalvia: Unionida).</title>
        <authorList>
            <person name="Smith C.H."/>
        </authorList>
    </citation>
    <scope>NUCLEOTIDE SEQUENCE</scope>
    <source>
        <strain evidence="13">CHS0354</strain>
        <tissue evidence="13">Mantle</tissue>
    </source>
</reference>
<evidence type="ECO:0000259" key="11">
    <source>
        <dbReference type="PROSITE" id="PS51030"/>
    </source>
</evidence>
<dbReference type="InterPro" id="IPR013088">
    <property type="entry name" value="Znf_NHR/GATA"/>
</dbReference>
<keyword evidence="8 9" id="KW-0539">Nucleus</keyword>
<dbReference type="GO" id="GO:0000122">
    <property type="term" value="P:negative regulation of transcription by RNA polymerase II"/>
    <property type="evidence" value="ECO:0007669"/>
    <property type="project" value="TreeGrafter"/>
</dbReference>
<evidence type="ECO:0000256" key="9">
    <source>
        <dbReference type="RuleBase" id="RU004334"/>
    </source>
</evidence>
<dbReference type="InterPro" id="IPR001628">
    <property type="entry name" value="Znf_hrmn_rcpt"/>
</dbReference>
<comment type="subcellular location">
    <subcellularLocation>
        <location evidence="9">Nucleus</location>
    </subcellularLocation>
</comment>
<dbReference type="SUPFAM" id="SSF48508">
    <property type="entry name" value="Nuclear receptor ligand-binding domain"/>
    <property type="match status" value="1"/>
</dbReference>
<evidence type="ECO:0000259" key="12">
    <source>
        <dbReference type="PROSITE" id="PS51843"/>
    </source>
</evidence>